<feature type="domain" description="ABC transporter" evidence="13">
    <location>
        <begin position="1233"/>
        <end position="1462"/>
    </location>
</feature>
<dbReference type="InterPro" id="IPR036640">
    <property type="entry name" value="ABC1_TM_sf"/>
</dbReference>
<dbReference type="PROSITE" id="PS00211">
    <property type="entry name" value="ABC_TRANSPORTER_1"/>
    <property type="match status" value="2"/>
</dbReference>
<dbReference type="CDD" id="cd18579">
    <property type="entry name" value="ABC_6TM_ABCC_D1"/>
    <property type="match status" value="1"/>
</dbReference>
<dbReference type="InterPro" id="IPR003593">
    <property type="entry name" value="AAA+_ATPase"/>
</dbReference>
<name>S8BU78_DACHA</name>
<keyword evidence="5 12" id="KW-0812">Transmembrane</keyword>
<feature type="transmembrane region" description="Helical" evidence="12">
    <location>
        <begin position="324"/>
        <end position="348"/>
    </location>
</feature>
<evidence type="ECO:0000256" key="4">
    <source>
        <dbReference type="ARBA" id="ARBA00022475"/>
    </source>
</evidence>
<dbReference type="Proteomes" id="UP000015100">
    <property type="component" value="Unassembled WGS sequence"/>
</dbReference>
<dbReference type="InterPro" id="IPR044746">
    <property type="entry name" value="ABCC_6TM_D1"/>
</dbReference>
<evidence type="ECO:0000256" key="12">
    <source>
        <dbReference type="SAM" id="Phobius"/>
    </source>
</evidence>
<dbReference type="FunFam" id="1.20.1560.10:FF:000066">
    <property type="entry name" value="ABC multidrug transporter (Eurofung)"/>
    <property type="match status" value="1"/>
</dbReference>
<dbReference type="PROSITE" id="PS50893">
    <property type="entry name" value="ABC_TRANSPORTER_2"/>
    <property type="match status" value="2"/>
</dbReference>
<feature type="domain" description="ABC transmembrane type-1" evidence="14">
    <location>
        <begin position="922"/>
        <end position="1195"/>
    </location>
</feature>
<evidence type="ECO:0000256" key="8">
    <source>
        <dbReference type="ARBA" id="ARBA00022989"/>
    </source>
</evidence>
<dbReference type="CDD" id="cd03250">
    <property type="entry name" value="ABCC_MRP_domain1"/>
    <property type="match status" value="1"/>
</dbReference>
<feature type="domain" description="ABC transporter" evidence="13">
    <location>
        <begin position="628"/>
        <end position="856"/>
    </location>
</feature>
<dbReference type="PANTHER" id="PTHR24223:SF399">
    <property type="entry name" value="ABC TRANSPORTER ATNG"/>
    <property type="match status" value="1"/>
</dbReference>
<protein>
    <recommendedName>
        <fullName evidence="17">ABC transporter</fullName>
    </recommendedName>
</protein>
<dbReference type="Gene3D" id="1.20.1560.10">
    <property type="entry name" value="ABC transporter type 1, transmembrane domain"/>
    <property type="match status" value="2"/>
</dbReference>
<dbReference type="Gene3D" id="3.40.50.300">
    <property type="entry name" value="P-loop containing nucleotide triphosphate hydrolases"/>
    <property type="match status" value="2"/>
</dbReference>
<feature type="domain" description="ABC transmembrane type-1" evidence="14">
    <location>
        <begin position="293"/>
        <end position="569"/>
    </location>
</feature>
<dbReference type="PROSITE" id="PS50929">
    <property type="entry name" value="ABC_TM1F"/>
    <property type="match status" value="2"/>
</dbReference>
<feature type="transmembrane region" description="Helical" evidence="12">
    <location>
        <begin position="913"/>
        <end position="934"/>
    </location>
</feature>
<evidence type="ECO:0008006" key="17">
    <source>
        <dbReference type="Google" id="ProtNLM"/>
    </source>
</evidence>
<feature type="transmembrane region" description="Helical" evidence="12">
    <location>
        <begin position="1164"/>
        <end position="1183"/>
    </location>
</feature>
<feature type="transmembrane region" description="Helical" evidence="12">
    <location>
        <begin position="170"/>
        <end position="189"/>
    </location>
</feature>
<reference evidence="15 16" key="1">
    <citation type="journal article" date="2013" name="PLoS Genet.">
        <title>Genomic mechanisms accounting for the adaptation to parasitism in nematode-trapping fungi.</title>
        <authorList>
            <person name="Meerupati T."/>
            <person name="Andersson K.M."/>
            <person name="Friman E."/>
            <person name="Kumar D."/>
            <person name="Tunlid A."/>
            <person name="Ahren D."/>
        </authorList>
    </citation>
    <scope>NUCLEOTIDE SEQUENCE [LARGE SCALE GENOMIC DNA]</scope>
    <source>
        <strain evidence="15 16">CBS 200.50</strain>
    </source>
</reference>
<feature type="transmembrane region" description="Helical" evidence="12">
    <location>
        <begin position="43"/>
        <end position="63"/>
    </location>
</feature>
<comment type="caution">
    <text evidence="15">The sequence shown here is derived from an EMBL/GenBank/DDBJ whole genome shotgun (WGS) entry which is preliminary data.</text>
</comment>
<keyword evidence="9 12" id="KW-0472">Membrane</keyword>
<evidence type="ECO:0000313" key="16">
    <source>
        <dbReference type="Proteomes" id="UP000015100"/>
    </source>
</evidence>
<keyword evidence="4" id="KW-1003">Cell membrane</keyword>
<feature type="transmembrane region" description="Helical" evidence="12">
    <location>
        <begin position="504"/>
        <end position="530"/>
    </location>
</feature>
<dbReference type="OrthoDB" id="6500128at2759"/>
<dbReference type="PANTHER" id="PTHR24223">
    <property type="entry name" value="ATP-BINDING CASSETTE SUB-FAMILY C"/>
    <property type="match status" value="1"/>
</dbReference>
<dbReference type="CDD" id="cd03244">
    <property type="entry name" value="ABCC_MRP_domain2"/>
    <property type="match status" value="1"/>
</dbReference>
<dbReference type="eggNOG" id="KOG0054">
    <property type="taxonomic scope" value="Eukaryota"/>
</dbReference>
<evidence type="ECO:0000256" key="3">
    <source>
        <dbReference type="ARBA" id="ARBA00022448"/>
    </source>
</evidence>
<feature type="transmembrane region" description="Helical" evidence="12">
    <location>
        <begin position="954"/>
        <end position="976"/>
    </location>
</feature>
<dbReference type="GO" id="GO:0005524">
    <property type="term" value="F:ATP binding"/>
    <property type="evidence" value="ECO:0007669"/>
    <property type="project" value="UniProtKB-KW"/>
</dbReference>
<dbReference type="OMA" id="NMLIQFW"/>
<evidence type="ECO:0000256" key="1">
    <source>
        <dbReference type="ARBA" id="ARBA00004651"/>
    </source>
</evidence>
<organism evidence="15 16">
    <name type="scientific">Dactylellina haptotyla (strain CBS 200.50)</name>
    <name type="common">Nematode-trapping fungus</name>
    <name type="synonym">Monacrosporium haptotylum</name>
    <dbReference type="NCBI Taxonomy" id="1284197"/>
    <lineage>
        <taxon>Eukaryota</taxon>
        <taxon>Fungi</taxon>
        <taxon>Dikarya</taxon>
        <taxon>Ascomycota</taxon>
        <taxon>Pezizomycotina</taxon>
        <taxon>Orbiliomycetes</taxon>
        <taxon>Orbiliales</taxon>
        <taxon>Orbiliaceae</taxon>
        <taxon>Dactylellina</taxon>
    </lineage>
</organism>
<evidence type="ECO:0000256" key="9">
    <source>
        <dbReference type="ARBA" id="ARBA00023136"/>
    </source>
</evidence>
<evidence type="ECO:0000256" key="2">
    <source>
        <dbReference type="ARBA" id="ARBA00009726"/>
    </source>
</evidence>
<dbReference type="CDD" id="cd18580">
    <property type="entry name" value="ABC_6TM_ABCC_D2"/>
    <property type="match status" value="1"/>
</dbReference>
<keyword evidence="7" id="KW-0067">ATP-binding</keyword>
<comment type="similarity">
    <text evidence="2">Belongs to the ABC transporter superfamily. ABCC family. Conjugate transporter (TC 3.A.1.208) subfamily.</text>
</comment>
<dbReference type="InterPro" id="IPR011527">
    <property type="entry name" value="ABC1_TM_dom"/>
</dbReference>
<keyword evidence="16" id="KW-1185">Reference proteome</keyword>
<evidence type="ECO:0000313" key="15">
    <source>
        <dbReference type="EMBL" id="EPS38832.1"/>
    </source>
</evidence>
<evidence type="ECO:0000259" key="13">
    <source>
        <dbReference type="PROSITE" id="PS50893"/>
    </source>
</evidence>
<evidence type="ECO:0000256" key="11">
    <source>
        <dbReference type="SAM" id="MobiDB-lite"/>
    </source>
</evidence>
<dbReference type="InterPro" id="IPR056227">
    <property type="entry name" value="TMD0_ABC"/>
</dbReference>
<feature type="region of interest" description="Disordered" evidence="11">
    <location>
        <begin position="861"/>
        <end position="888"/>
    </location>
</feature>
<sequence>MLDNFTAPTTFYQSCPADIDASFGPVVKGCRDDFDFTLAFEEYFFAIAPSFLGLLLAAVRFGFLKDRKDVVRIGGLLVLKLSALGIFTLIQLVLLVLWATSKISGPLRLPVLFGAGISLTAAAGFWCLSWIEHCKSRRPSWLLTVYLSLTLLLDATILRTLYLSQETYPLSIRVATSISAVAKFIVIVIEATEKKGIQRGTNIAARKQSPEEFSGPFGQMLYWWLNGLIIKGFKNVLKLEDLFNVSEDMRSEKLDEKFWQEWEKTANDEKHKLGKILLRTLKFPLIQAVVPRMILIVFIFCQPLMLEAFLGYLKDPIERKDGKIGNAMIGAYALVYFGMALTSAFYWYRNIRCVAMARGILMSAIYNKTTRISITALNNAESVTLMSGDVENLIRGLREAHEIWAAIIQIGIATWLLAKQLGPACVGPIIVCFVSTVVMGATSGRAKTYQMSWMGELQKRTGITSSIMGNLKGIKMLGLTQKVTKLVQELRVNEVNASGKFRVLAVYMSTLALVPLMLSPVVTFAIYLILAFRNNTTLDTTRMFTSLSLLILITQPLFGIFQDIFEFKSSMGCLERIQDFLKKETRVDSRFISTIVEQKSTDEDPFAEPSDTELNNQRLSNPGHNTLLEVQDGSFGWKQEDNPVLQDINISITSGNLYMICGPIASGKSTLLKALLGETICYDGQVQLFTDSIAYCDQTPWLLGTSIKNNIAGFSKFNQPFYQEILHACDLNQDLADLPDGDETTVGSRGVTLSGGQKARVALARALYAQKKLIILDDIFSGLDMHTQSRVFERVFGSNGITKKLNTTVILVTHAVNLLCYADRIIALDKEGKIAEQGKFRELMQNDGYVKTVVKEFQERKDAKSDLDSTAPVEHTPPKPAKKDESLAQQDASRQSGDWSLYLYLFSQIGTKLTITFFAFEILSAFFSTFPTLWLKWWSDANEKIPNDRAGYYIGVYVVLQVLGLLSSALLTWCCIDIVTRKSGIQFHWTLLNTVMRAPMSFISKTEVGSLVNRFTQDLSLIDRQLLLALMCCVSNLFIAIGQGVLISTASGYIAISFPALILVFYFVQKFYLRTSRQLRMLDLEAKSPVYTLFLESLEGLSTIRAFSWQKDFISKNHEVVDTAQKPFYLLANIQKWLTLVLDLMTAALAVIVVSIAVVTRESVSVGFTGVALTQIMSFTGYLKMFMLFWTQMETSLGAIYRIRTFDQDTADEYVKDNVNGEVPVGWPSVGKVEIQGLTAGYDERMVLQDVNMVIEGGEKLGVCGRTGSGKSSLVLALLRMMEISSGSINIDGVDISTIPRESIRSEINVISQEPFFFVGTVRHNVDPYDAASDEDIIKVLGKCQLGELVGEDKTLDDEFKPENLSHGQRQLVCLARALLRKGKIVVLDEATSSVDKDTDEMMQKIIREEMKDRTVIAVAHRLQTIMDFDKVVVMEGGQVVEVGKPKVLLARDSKFKGLVDAM</sequence>
<dbReference type="GO" id="GO:0016887">
    <property type="term" value="F:ATP hydrolysis activity"/>
    <property type="evidence" value="ECO:0007669"/>
    <property type="project" value="InterPro"/>
</dbReference>
<dbReference type="InterPro" id="IPR027417">
    <property type="entry name" value="P-loop_NTPase"/>
</dbReference>
<dbReference type="FunFam" id="3.40.50.300:FF:001854">
    <property type="entry name" value="ABC multidrug transporter (Eurofung)"/>
    <property type="match status" value="1"/>
</dbReference>
<evidence type="ECO:0000256" key="5">
    <source>
        <dbReference type="ARBA" id="ARBA00022692"/>
    </source>
</evidence>
<feature type="transmembrane region" description="Helical" evidence="12">
    <location>
        <begin position="111"/>
        <end position="131"/>
    </location>
</feature>
<dbReference type="HOGENOM" id="CLU_000604_27_5_1"/>
<keyword evidence="8 12" id="KW-1133">Transmembrane helix</keyword>
<comment type="subcellular location">
    <subcellularLocation>
        <location evidence="1">Cell membrane</location>
        <topology evidence="1">Multi-pass membrane protein</topology>
    </subcellularLocation>
</comment>
<feature type="transmembrane region" description="Helical" evidence="12">
    <location>
        <begin position="426"/>
        <end position="444"/>
    </location>
</feature>
<dbReference type="InterPro" id="IPR003439">
    <property type="entry name" value="ABC_transporter-like_ATP-bd"/>
</dbReference>
<evidence type="ECO:0000259" key="14">
    <source>
        <dbReference type="PROSITE" id="PS50929"/>
    </source>
</evidence>
<keyword evidence="10" id="KW-0325">Glycoprotein</keyword>
<dbReference type="FunFam" id="1.20.1560.10:FF:000055">
    <property type="entry name" value="ABC multidrug transporter (Eurofung)"/>
    <property type="match status" value="1"/>
</dbReference>
<evidence type="ECO:0000256" key="10">
    <source>
        <dbReference type="ARBA" id="ARBA00023180"/>
    </source>
</evidence>
<feature type="transmembrane region" description="Helical" evidence="12">
    <location>
        <begin position="1026"/>
        <end position="1047"/>
    </location>
</feature>
<keyword evidence="6" id="KW-0547">Nucleotide-binding</keyword>
<dbReference type="InterPro" id="IPR017871">
    <property type="entry name" value="ABC_transporter-like_CS"/>
</dbReference>
<feature type="transmembrane region" description="Helical" evidence="12">
    <location>
        <begin position="1137"/>
        <end position="1158"/>
    </location>
</feature>
<dbReference type="STRING" id="1284197.S8BU78"/>
<feature type="transmembrane region" description="Helical" evidence="12">
    <location>
        <begin position="289"/>
        <end position="312"/>
    </location>
</feature>
<feature type="transmembrane region" description="Helical" evidence="12">
    <location>
        <begin position="143"/>
        <end position="164"/>
    </location>
</feature>
<evidence type="ECO:0000256" key="7">
    <source>
        <dbReference type="ARBA" id="ARBA00022840"/>
    </source>
</evidence>
<dbReference type="Pfam" id="PF24357">
    <property type="entry name" value="TMD0_ABC"/>
    <property type="match status" value="1"/>
</dbReference>
<dbReference type="GO" id="GO:0005886">
    <property type="term" value="C:plasma membrane"/>
    <property type="evidence" value="ECO:0007669"/>
    <property type="project" value="UniProtKB-SubCell"/>
</dbReference>
<dbReference type="SUPFAM" id="SSF52540">
    <property type="entry name" value="P-loop containing nucleoside triphosphate hydrolases"/>
    <property type="match status" value="2"/>
</dbReference>
<proteinExistence type="inferred from homology"/>
<dbReference type="FunFam" id="3.40.50.300:FF:000838">
    <property type="entry name" value="ABC multidrug transporter (Eurofung)"/>
    <property type="match status" value="1"/>
</dbReference>
<dbReference type="InterPro" id="IPR050173">
    <property type="entry name" value="ABC_transporter_C-like"/>
</dbReference>
<gene>
    <name evidence="15" type="ORF">H072_7417</name>
</gene>
<dbReference type="InterPro" id="IPR044726">
    <property type="entry name" value="ABCC_6TM_D2"/>
</dbReference>
<dbReference type="EMBL" id="AQGS01000526">
    <property type="protein sequence ID" value="EPS38832.1"/>
    <property type="molecule type" value="Genomic_DNA"/>
</dbReference>
<dbReference type="Pfam" id="PF00664">
    <property type="entry name" value="ABC_membrane"/>
    <property type="match status" value="2"/>
</dbReference>
<dbReference type="SUPFAM" id="SSF90123">
    <property type="entry name" value="ABC transporter transmembrane region"/>
    <property type="match status" value="2"/>
</dbReference>
<dbReference type="SMART" id="SM00382">
    <property type="entry name" value="AAA"/>
    <property type="match status" value="2"/>
</dbReference>
<dbReference type="Pfam" id="PF00005">
    <property type="entry name" value="ABC_tran"/>
    <property type="match status" value="2"/>
</dbReference>
<feature type="transmembrane region" description="Helical" evidence="12">
    <location>
        <begin position="1053"/>
        <end position="1073"/>
    </location>
</feature>
<feature type="transmembrane region" description="Helical" evidence="12">
    <location>
        <begin position="75"/>
        <end position="99"/>
    </location>
</feature>
<evidence type="ECO:0000256" key="6">
    <source>
        <dbReference type="ARBA" id="ARBA00022741"/>
    </source>
</evidence>
<reference evidence="16" key="2">
    <citation type="submission" date="2013-04" db="EMBL/GenBank/DDBJ databases">
        <title>Genomic mechanisms accounting for the adaptation to parasitism in nematode-trapping fungi.</title>
        <authorList>
            <person name="Ahren D.G."/>
        </authorList>
    </citation>
    <scope>NUCLEOTIDE SEQUENCE [LARGE SCALE GENOMIC DNA]</scope>
    <source>
        <strain evidence="16">CBS 200.50</strain>
    </source>
</reference>
<keyword evidence="3" id="KW-0813">Transport</keyword>
<dbReference type="GO" id="GO:0140359">
    <property type="term" value="F:ABC-type transporter activity"/>
    <property type="evidence" value="ECO:0007669"/>
    <property type="project" value="InterPro"/>
</dbReference>
<accession>S8BU78</accession>